<name>V8NZW5_OPHHA</name>
<feature type="compositionally biased region" description="Basic and acidic residues" evidence="1">
    <location>
        <begin position="85"/>
        <end position="148"/>
    </location>
</feature>
<organism evidence="3 4">
    <name type="scientific">Ophiophagus hannah</name>
    <name type="common">King cobra</name>
    <name type="synonym">Naja hannah</name>
    <dbReference type="NCBI Taxonomy" id="8665"/>
    <lineage>
        <taxon>Eukaryota</taxon>
        <taxon>Metazoa</taxon>
        <taxon>Chordata</taxon>
        <taxon>Craniata</taxon>
        <taxon>Vertebrata</taxon>
        <taxon>Euteleostomi</taxon>
        <taxon>Lepidosauria</taxon>
        <taxon>Squamata</taxon>
        <taxon>Bifurcata</taxon>
        <taxon>Unidentata</taxon>
        <taxon>Episquamata</taxon>
        <taxon>Toxicofera</taxon>
        <taxon>Serpentes</taxon>
        <taxon>Colubroidea</taxon>
        <taxon>Elapidae</taxon>
        <taxon>Elapinae</taxon>
        <taxon>Ophiophagus</taxon>
    </lineage>
</organism>
<protein>
    <submittedName>
        <fullName evidence="3">Cyclic nucleotide-gated cation channel beta-1</fullName>
    </submittedName>
</protein>
<feature type="signal peptide" evidence="2">
    <location>
        <begin position="1"/>
        <end position="21"/>
    </location>
</feature>
<evidence type="ECO:0000313" key="3">
    <source>
        <dbReference type="EMBL" id="ETE67213.1"/>
    </source>
</evidence>
<dbReference type="EMBL" id="AZIM01001358">
    <property type="protein sequence ID" value="ETE67213.1"/>
    <property type="molecule type" value="Genomic_DNA"/>
</dbReference>
<dbReference type="Proteomes" id="UP000018936">
    <property type="component" value="Unassembled WGS sequence"/>
</dbReference>
<evidence type="ECO:0000256" key="1">
    <source>
        <dbReference type="SAM" id="MobiDB-lite"/>
    </source>
</evidence>
<dbReference type="AlphaFoldDB" id="V8NZW5"/>
<keyword evidence="2" id="KW-0732">Signal</keyword>
<feature type="compositionally biased region" description="Polar residues" evidence="1">
    <location>
        <begin position="74"/>
        <end position="83"/>
    </location>
</feature>
<accession>V8NZW5</accession>
<proteinExistence type="predicted"/>
<evidence type="ECO:0000313" key="4">
    <source>
        <dbReference type="Proteomes" id="UP000018936"/>
    </source>
</evidence>
<keyword evidence="4" id="KW-1185">Reference proteome</keyword>
<sequence length="148" mass="16284">MQPRTALAFLAAAAHCQLIQGALCPNDWLGGCGWVRVAGLVAMLSDFLNGSPSEALSYWGLPKPRRVLARGSSKPLQAPSSQPLARKEVNGEGGRQGRKEGNREEGKEMEKEARKVGKKEEGREGEGRKERKKEMEGRKEEGREGRKE</sequence>
<reference evidence="3 4" key="1">
    <citation type="journal article" date="2013" name="Proc. Natl. Acad. Sci. U.S.A.">
        <title>The king cobra genome reveals dynamic gene evolution and adaptation in the snake venom system.</title>
        <authorList>
            <person name="Vonk F.J."/>
            <person name="Casewell N.R."/>
            <person name="Henkel C.V."/>
            <person name="Heimberg A.M."/>
            <person name="Jansen H.J."/>
            <person name="McCleary R.J."/>
            <person name="Kerkkamp H.M."/>
            <person name="Vos R.A."/>
            <person name="Guerreiro I."/>
            <person name="Calvete J.J."/>
            <person name="Wuster W."/>
            <person name="Woods A.E."/>
            <person name="Logan J.M."/>
            <person name="Harrison R.A."/>
            <person name="Castoe T.A."/>
            <person name="de Koning A.P."/>
            <person name="Pollock D.D."/>
            <person name="Yandell M."/>
            <person name="Calderon D."/>
            <person name="Renjifo C."/>
            <person name="Currier R.B."/>
            <person name="Salgado D."/>
            <person name="Pla D."/>
            <person name="Sanz L."/>
            <person name="Hyder A.S."/>
            <person name="Ribeiro J.M."/>
            <person name="Arntzen J.W."/>
            <person name="van den Thillart G.E."/>
            <person name="Boetzer M."/>
            <person name="Pirovano W."/>
            <person name="Dirks R.P."/>
            <person name="Spaink H.P."/>
            <person name="Duboule D."/>
            <person name="McGlinn E."/>
            <person name="Kini R.M."/>
            <person name="Richardson M.K."/>
        </authorList>
    </citation>
    <scope>NUCLEOTIDE SEQUENCE</scope>
    <source>
        <tissue evidence="3">Blood</tissue>
    </source>
</reference>
<feature type="chain" id="PRO_5004771182" evidence="2">
    <location>
        <begin position="22"/>
        <end position="148"/>
    </location>
</feature>
<evidence type="ECO:0000256" key="2">
    <source>
        <dbReference type="SAM" id="SignalP"/>
    </source>
</evidence>
<gene>
    <name evidence="3" type="primary">CNGB1</name>
    <name evidence="3" type="ORF">L345_06999</name>
</gene>
<comment type="caution">
    <text evidence="3">The sequence shown here is derived from an EMBL/GenBank/DDBJ whole genome shotgun (WGS) entry which is preliminary data.</text>
</comment>
<feature type="region of interest" description="Disordered" evidence="1">
    <location>
        <begin position="69"/>
        <end position="148"/>
    </location>
</feature>
<feature type="non-terminal residue" evidence="3">
    <location>
        <position position="1"/>
    </location>
</feature>